<dbReference type="OrthoDB" id="1938126at2759"/>
<dbReference type="PANTHER" id="PTHR35046:SF9">
    <property type="entry name" value="RNA-DIRECTED DNA POLYMERASE"/>
    <property type="match status" value="1"/>
</dbReference>
<dbReference type="InterPro" id="IPR041373">
    <property type="entry name" value="RT_RNaseH"/>
</dbReference>
<evidence type="ECO:0000256" key="6">
    <source>
        <dbReference type="ARBA" id="ARBA00022918"/>
    </source>
</evidence>
<keyword evidence="6" id="KW-0695">RNA-directed DNA polymerase</keyword>
<dbReference type="Pfam" id="PF17917">
    <property type="entry name" value="RT_RNaseH"/>
    <property type="match status" value="1"/>
</dbReference>
<evidence type="ECO:0000313" key="11">
    <source>
        <dbReference type="Proteomes" id="UP000321947"/>
    </source>
</evidence>
<evidence type="ECO:0000313" key="10">
    <source>
        <dbReference type="Proteomes" id="UP000321393"/>
    </source>
</evidence>
<keyword evidence="5" id="KW-0378">Hydrolase</keyword>
<dbReference type="PANTHER" id="PTHR35046">
    <property type="entry name" value="ZINC KNUCKLE (CCHC-TYPE) FAMILY PROTEIN"/>
    <property type="match status" value="1"/>
</dbReference>
<evidence type="ECO:0000256" key="2">
    <source>
        <dbReference type="ARBA" id="ARBA00022695"/>
    </source>
</evidence>
<dbReference type="GO" id="GO:0003964">
    <property type="term" value="F:RNA-directed DNA polymerase activity"/>
    <property type="evidence" value="ECO:0007669"/>
    <property type="project" value="UniProtKB-KW"/>
</dbReference>
<accession>A0A5A7UMV7</accession>
<dbReference type="Proteomes" id="UP000321947">
    <property type="component" value="Unassembled WGS sequence"/>
</dbReference>
<dbReference type="PROSITE" id="PS50013">
    <property type="entry name" value="CHROMO_2"/>
    <property type="match status" value="1"/>
</dbReference>
<evidence type="ECO:0000313" key="8">
    <source>
        <dbReference type="EMBL" id="KAA0057243.1"/>
    </source>
</evidence>
<dbReference type="EMBL" id="SSTD01007479">
    <property type="protein sequence ID" value="TYK18718.1"/>
    <property type="molecule type" value="Genomic_DNA"/>
</dbReference>
<keyword evidence="2" id="KW-0548">Nucleotidyltransferase</keyword>
<dbReference type="GO" id="GO:0004519">
    <property type="term" value="F:endonuclease activity"/>
    <property type="evidence" value="ECO:0007669"/>
    <property type="project" value="UniProtKB-KW"/>
</dbReference>
<evidence type="ECO:0000256" key="1">
    <source>
        <dbReference type="ARBA" id="ARBA00022679"/>
    </source>
</evidence>
<organism evidence="8 10">
    <name type="scientific">Cucumis melo var. makuwa</name>
    <name type="common">Oriental melon</name>
    <dbReference type="NCBI Taxonomy" id="1194695"/>
    <lineage>
        <taxon>Eukaryota</taxon>
        <taxon>Viridiplantae</taxon>
        <taxon>Streptophyta</taxon>
        <taxon>Embryophyta</taxon>
        <taxon>Tracheophyta</taxon>
        <taxon>Spermatophyta</taxon>
        <taxon>Magnoliopsida</taxon>
        <taxon>eudicotyledons</taxon>
        <taxon>Gunneridae</taxon>
        <taxon>Pentapetalae</taxon>
        <taxon>rosids</taxon>
        <taxon>fabids</taxon>
        <taxon>Cucurbitales</taxon>
        <taxon>Cucurbitaceae</taxon>
        <taxon>Benincaseae</taxon>
        <taxon>Cucumis</taxon>
    </lineage>
</organism>
<evidence type="ECO:0000256" key="4">
    <source>
        <dbReference type="ARBA" id="ARBA00022759"/>
    </source>
</evidence>
<keyword evidence="3" id="KW-0540">Nuclease</keyword>
<dbReference type="Proteomes" id="UP000321393">
    <property type="component" value="Unassembled WGS sequence"/>
</dbReference>
<dbReference type="SUPFAM" id="SSF54160">
    <property type="entry name" value="Chromo domain-like"/>
    <property type="match status" value="1"/>
</dbReference>
<dbReference type="InterPro" id="IPR016197">
    <property type="entry name" value="Chromo-like_dom_sf"/>
</dbReference>
<keyword evidence="1" id="KW-0808">Transferase</keyword>
<protein>
    <submittedName>
        <fullName evidence="8">Transposon Tf2-1 polyprotein isoform X1</fullName>
    </submittedName>
</protein>
<dbReference type="GO" id="GO:0016787">
    <property type="term" value="F:hydrolase activity"/>
    <property type="evidence" value="ECO:0007669"/>
    <property type="project" value="UniProtKB-KW"/>
</dbReference>
<proteinExistence type="predicted"/>
<keyword evidence="4" id="KW-0255">Endonuclease</keyword>
<feature type="domain" description="Chromo" evidence="7">
    <location>
        <begin position="306"/>
        <end position="339"/>
    </location>
</feature>
<name>A0A5A7UMV7_CUCMM</name>
<reference evidence="10 11" key="1">
    <citation type="submission" date="2019-08" db="EMBL/GenBank/DDBJ databases">
        <title>Draft genome sequences of two oriental melons (Cucumis melo L. var makuwa).</title>
        <authorList>
            <person name="Kwon S.-Y."/>
        </authorList>
    </citation>
    <scope>NUCLEOTIDE SEQUENCE [LARGE SCALE GENOMIC DNA]</scope>
    <source>
        <strain evidence="11">cv. Chang Bougi</strain>
        <strain evidence="10">cv. SW 3</strain>
        <tissue evidence="8">Leaf</tissue>
    </source>
</reference>
<comment type="caution">
    <text evidence="8">The sequence shown here is derived from an EMBL/GenBank/DDBJ whole genome shotgun (WGS) entry which is preliminary data.</text>
</comment>
<dbReference type="EMBL" id="SSTE01007195">
    <property type="protein sequence ID" value="KAA0057243.1"/>
    <property type="molecule type" value="Genomic_DNA"/>
</dbReference>
<evidence type="ECO:0000256" key="3">
    <source>
        <dbReference type="ARBA" id="ARBA00022722"/>
    </source>
</evidence>
<dbReference type="InterPro" id="IPR000953">
    <property type="entry name" value="Chromo/chromo_shadow_dom"/>
</dbReference>
<evidence type="ECO:0000259" key="7">
    <source>
        <dbReference type="PROSITE" id="PS50013"/>
    </source>
</evidence>
<dbReference type="AlphaFoldDB" id="A0A5A7UMV7"/>
<dbReference type="Gene3D" id="2.40.50.40">
    <property type="match status" value="1"/>
</dbReference>
<evidence type="ECO:0000313" key="9">
    <source>
        <dbReference type="EMBL" id="TYK18718.1"/>
    </source>
</evidence>
<sequence>MGLKSMMKAWTKADQGYLVECRALEGGVLTEESAEIGNNVVPTDVQNVLGKFDDVFEWSKSLPPRTDGGSPSCSALAVVLAIQRWQPYLLGRPFVVKTDQRSLKFLLDQRIIKEEVEKDDHLSQIIQRIKEGEEVQKCTLQHDMLLYKERLVIAKKSSLIPIILHTYHDSVFGGHPRFLRTYKGLTAGLLTPLDIPSRIWDDISMDFIEGLPKATGFEVIFVQVDRFSKTPPPLVFYGDPSTTNSTLDDQLRQRDIALGALKEHLRVAQEKMKTYEGDMVYLKLRPYRQNPQDLAPYMTENHEWLAVPEEAFGYQKNAKGEWEVLMSWKGLPSHEATWEKYDYFQQSFPNFHLEDKVKLEREWGDHLKVINRLRREG</sequence>
<gene>
    <name evidence="9" type="ORF">E5676_scaffold257G00190</name>
    <name evidence="8" type="ORF">E6C27_scaffold280G00780</name>
</gene>
<evidence type="ECO:0000256" key="5">
    <source>
        <dbReference type="ARBA" id="ARBA00022801"/>
    </source>
</evidence>